<feature type="transmembrane region" description="Helical" evidence="1">
    <location>
        <begin position="39"/>
        <end position="56"/>
    </location>
</feature>
<feature type="transmembrane region" description="Helical" evidence="1">
    <location>
        <begin position="76"/>
        <end position="92"/>
    </location>
</feature>
<proteinExistence type="predicted"/>
<protein>
    <recommendedName>
        <fullName evidence="4">UbiA prenyltransferase family protein</fullName>
    </recommendedName>
</protein>
<feature type="transmembrane region" description="Helical" evidence="1">
    <location>
        <begin position="98"/>
        <end position="117"/>
    </location>
</feature>
<feature type="transmembrane region" description="Helical" evidence="1">
    <location>
        <begin position="12"/>
        <end position="33"/>
    </location>
</feature>
<feature type="transmembrane region" description="Helical" evidence="1">
    <location>
        <begin position="129"/>
        <end position="148"/>
    </location>
</feature>
<feature type="transmembrane region" description="Helical" evidence="1">
    <location>
        <begin position="226"/>
        <end position="242"/>
    </location>
</feature>
<evidence type="ECO:0000313" key="2">
    <source>
        <dbReference type="EMBL" id="PRX53651.1"/>
    </source>
</evidence>
<keyword evidence="1" id="KW-0812">Transmembrane</keyword>
<feature type="transmembrane region" description="Helical" evidence="1">
    <location>
        <begin position="154"/>
        <end position="176"/>
    </location>
</feature>
<evidence type="ECO:0000256" key="1">
    <source>
        <dbReference type="SAM" id="Phobius"/>
    </source>
</evidence>
<dbReference type="Proteomes" id="UP000237640">
    <property type="component" value="Unassembled WGS sequence"/>
</dbReference>
<name>A0A2T0M822_9FLAO</name>
<feature type="transmembrane region" description="Helical" evidence="1">
    <location>
        <begin position="249"/>
        <end position="269"/>
    </location>
</feature>
<comment type="caution">
    <text evidence="2">The sequence shown here is derived from an EMBL/GenBank/DDBJ whole genome shotgun (WGS) entry which is preliminary data.</text>
</comment>
<keyword evidence="1" id="KW-0472">Membrane</keyword>
<feature type="transmembrane region" description="Helical" evidence="1">
    <location>
        <begin position="196"/>
        <end position="214"/>
    </location>
</feature>
<keyword evidence="1" id="KW-1133">Transmembrane helix</keyword>
<dbReference type="RefSeq" id="WP_106145006.1">
    <property type="nucleotide sequence ID" value="NZ_PVYX01000002.1"/>
</dbReference>
<dbReference type="EMBL" id="PVYX01000002">
    <property type="protein sequence ID" value="PRX53651.1"/>
    <property type="molecule type" value="Genomic_DNA"/>
</dbReference>
<accession>A0A2T0M822</accession>
<organism evidence="2 3">
    <name type="scientific">Flagellimonas meridianipacifica</name>
    <dbReference type="NCBI Taxonomy" id="1080225"/>
    <lineage>
        <taxon>Bacteria</taxon>
        <taxon>Pseudomonadati</taxon>
        <taxon>Bacteroidota</taxon>
        <taxon>Flavobacteriia</taxon>
        <taxon>Flavobacteriales</taxon>
        <taxon>Flavobacteriaceae</taxon>
        <taxon>Flagellimonas</taxon>
    </lineage>
</organism>
<evidence type="ECO:0008006" key="4">
    <source>
        <dbReference type="Google" id="ProtNLM"/>
    </source>
</evidence>
<sequence length="273" mass="31137">MRSLRTLFDFYLDASVHVGLAVTALVFVSSLLLNIPVEKALLGFSFFSTIVCYNFIKYGVEAKKYLIVSKTYHRKIQVFSFLSFVPAVFFASQLRQEVLVSIATLSILSGLYAIPFLPKTKNLRNLAGFKIYVVALVWAGFTVLLPVVQNQTPFSWDIGVMLLQRFLLVIVLMLPFEIRDMETDYKELWTIPQLIGIRRTMVLGVVLTLLFVLLTFFKDILAEKELVSRVLLGVVLIPMLLASKKKSKYFTSFWIEAVPIFWAISIVVLRELC</sequence>
<reference evidence="2 3" key="1">
    <citation type="submission" date="2018-03" db="EMBL/GenBank/DDBJ databases">
        <title>Genomic Encyclopedia of Archaeal and Bacterial Type Strains, Phase II (KMG-II): from individual species to whole genera.</title>
        <authorList>
            <person name="Goeker M."/>
        </authorList>
    </citation>
    <scope>NUCLEOTIDE SEQUENCE [LARGE SCALE GENOMIC DNA]</scope>
    <source>
        <strain evidence="2 3">DSM 25027</strain>
    </source>
</reference>
<evidence type="ECO:0000313" key="3">
    <source>
        <dbReference type="Proteomes" id="UP000237640"/>
    </source>
</evidence>
<gene>
    <name evidence="2" type="ORF">CLV81_2038</name>
</gene>
<dbReference type="AlphaFoldDB" id="A0A2T0M822"/>
<dbReference type="OrthoDB" id="1467772at2"/>
<keyword evidence="3" id="KW-1185">Reference proteome</keyword>